<accession>A0A8D9CCG7</accession>
<geneLocation type="plasmid" evidence="1">
    <name>1</name>
</geneLocation>
<evidence type="ECO:0000313" key="2">
    <source>
        <dbReference type="EMBL" id="CAG7605190.1"/>
    </source>
</evidence>
<keyword evidence="1" id="KW-0614">Plasmid</keyword>
<dbReference type="KEGG" id="vtr:MYVALT_H_00040"/>
<dbReference type="EMBL" id="OU343032">
    <property type="protein sequence ID" value="CAG7605190.1"/>
    <property type="molecule type" value="Genomic_DNA"/>
</dbReference>
<name>A0A8D9CCG7_9BURK</name>
<dbReference type="AlphaFoldDB" id="A0A8D9CCG7"/>
<protein>
    <submittedName>
        <fullName evidence="1">Uncharacterized protein</fullName>
    </submittedName>
</protein>
<keyword evidence="3" id="KW-1185">Reference proteome</keyword>
<gene>
    <name evidence="2" type="ORF">MYVALT_H_00040</name>
    <name evidence="1" type="ORF">VALLOT_H_00040</name>
</gene>
<organism evidence="1">
    <name type="scientific">Candidatus Vallotiella hemipterorum</name>
    <dbReference type="NCBI Taxonomy" id="1177213"/>
    <lineage>
        <taxon>Bacteria</taxon>
        <taxon>Pseudomonadati</taxon>
        <taxon>Pseudomonadota</taxon>
        <taxon>Betaproteobacteria</taxon>
        <taxon>Burkholderiales</taxon>
        <taxon>Burkholderiaceae</taxon>
        <taxon>Candidatus Vallotiella</taxon>
    </lineage>
</organism>
<evidence type="ECO:0000313" key="3">
    <source>
        <dbReference type="Proteomes" id="UP000693996"/>
    </source>
</evidence>
<dbReference type="Proteomes" id="UP000693996">
    <property type="component" value="Plasmid pMVTALT"/>
</dbReference>
<reference evidence="1" key="1">
    <citation type="submission" date="2020-10" db="EMBL/GenBank/DDBJ databases">
        <authorList>
            <person name="Szabo G."/>
        </authorList>
    </citation>
    <scope>NUCLEOTIDE SEQUENCE</scope>
    <source>
        <strain evidence="2">MYVALT</strain>
        <strain evidence="1">VALLOT</strain>
        <plasmid evidence="1">1</plasmid>
        <plasmid evidence="2">pMVTALT</plasmid>
    </source>
</reference>
<dbReference type="EMBL" id="LR890046">
    <property type="protein sequence ID" value="CAD6506656.1"/>
    <property type="molecule type" value="Genomic_DNA"/>
</dbReference>
<geneLocation type="plasmid" evidence="2 3">
    <name>pMVTALT</name>
</geneLocation>
<evidence type="ECO:0000313" key="1">
    <source>
        <dbReference type="EMBL" id="CAD6506656.1"/>
    </source>
</evidence>
<sequence>MARRYLGLHTRGFAGFEGFYISCFRLCTQIIKSAMFTNFITPGKYFYIVSYV</sequence>
<proteinExistence type="predicted"/>